<name>A0A2W5T1N5_ANCNO</name>
<evidence type="ECO:0000313" key="2">
    <source>
        <dbReference type="EMBL" id="PZQ85413.1"/>
    </source>
</evidence>
<dbReference type="Proteomes" id="UP000248887">
    <property type="component" value="Unassembled WGS sequence"/>
</dbReference>
<proteinExistence type="predicted"/>
<reference evidence="2 3" key="1">
    <citation type="submission" date="2017-08" db="EMBL/GenBank/DDBJ databases">
        <title>Infants hospitalized years apart are colonized by the same room-sourced microbial strains.</title>
        <authorList>
            <person name="Brooks B."/>
            <person name="Olm M.R."/>
            <person name="Firek B.A."/>
            <person name="Baker R."/>
            <person name="Thomas B.C."/>
            <person name="Morowitz M.J."/>
            <person name="Banfield J.F."/>
        </authorList>
    </citation>
    <scope>NUCLEOTIDE SEQUENCE [LARGE SCALE GENOMIC DNA]</scope>
    <source>
        <strain evidence="2">S2_005_001_R2_27</strain>
    </source>
</reference>
<dbReference type="EMBL" id="QFQD01000003">
    <property type="protein sequence ID" value="PZQ85413.1"/>
    <property type="molecule type" value="Genomic_DNA"/>
</dbReference>
<dbReference type="AlphaFoldDB" id="A0A2W5T1N5"/>
<accession>A0A2W5T1N5</accession>
<sequence length="71" mass="7473">MNAAAAREPRRDAGARKKFGRGMTGSEAYNALAIGSDTLIGSMRLSDSRPFKSRSDGELELGVRAGPAAFT</sequence>
<protein>
    <submittedName>
        <fullName evidence="2">Uncharacterized protein</fullName>
    </submittedName>
</protein>
<gene>
    <name evidence="2" type="ORF">DI549_01665</name>
</gene>
<organism evidence="2 3">
    <name type="scientific">Ancylobacter novellus</name>
    <name type="common">Thiobacillus novellus</name>
    <dbReference type="NCBI Taxonomy" id="921"/>
    <lineage>
        <taxon>Bacteria</taxon>
        <taxon>Pseudomonadati</taxon>
        <taxon>Pseudomonadota</taxon>
        <taxon>Alphaproteobacteria</taxon>
        <taxon>Hyphomicrobiales</taxon>
        <taxon>Xanthobacteraceae</taxon>
        <taxon>Ancylobacter</taxon>
    </lineage>
</organism>
<comment type="caution">
    <text evidence="2">The sequence shown here is derived from an EMBL/GenBank/DDBJ whole genome shotgun (WGS) entry which is preliminary data.</text>
</comment>
<feature type="region of interest" description="Disordered" evidence="1">
    <location>
        <begin position="1"/>
        <end position="20"/>
    </location>
</feature>
<evidence type="ECO:0000313" key="3">
    <source>
        <dbReference type="Proteomes" id="UP000248887"/>
    </source>
</evidence>
<evidence type="ECO:0000256" key="1">
    <source>
        <dbReference type="SAM" id="MobiDB-lite"/>
    </source>
</evidence>